<dbReference type="Proteomes" id="UP000006820">
    <property type="component" value="Chromosome"/>
</dbReference>
<dbReference type="EMBL" id="AP006618">
    <property type="protein sequence ID" value="BAD56398.1"/>
    <property type="molecule type" value="Genomic_DNA"/>
</dbReference>
<feature type="domain" description="DUF7257" evidence="1">
    <location>
        <begin position="186"/>
        <end position="373"/>
    </location>
</feature>
<proteinExistence type="predicted"/>
<evidence type="ECO:0000313" key="3">
    <source>
        <dbReference type="Proteomes" id="UP000006820"/>
    </source>
</evidence>
<accession>Q5YZJ3</accession>
<dbReference type="Pfam" id="PF23918">
    <property type="entry name" value="DUF7257"/>
    <property type="match status" value="1"/>
</dbReference>
<name>Q5YZJ3_NOCFA</name>
<evidence type="ECO:0000313" key="2">
    <source>
        <dbReference type="EMBL" id="BAD56398.1"/>
    </source>
</evidence>
<dbReference type="InterPro" id="IPR055681">
    <property type="entry name" value="DUF7257"/>
</dbReference>
<dbReference type="eggNOG" id="ENOG5032P52">
    <property type="taxonomic scope" value="Bacteria"/>
</dbReference>
<dbReference type="KEGG" id="nfa:NFA_15530"/>
<protein>
    <recommendedName>
        <fullName evidence="1">DUF7257 domain-containing protein</fullName>
    </recommendedName>
</protein>
<gene>
    <name evidence="2" type="ordered locus">NFA_15530</name>
</gene>
<sequence>MRLPHADTGAFPAPRPDTGTLTVPGMDTASVTFPPRPVFAVIITAPAMAAGVAHAVIVHVPWRDAAAAGGGTGSAVLVAATAITVDATGSGDGTPTVVKTVIDAPAYGEGAASHLVAVTATGLVSAAGSGAGAAIPGVASVLAAAAAGQGTTAVVVVVTPAITVPAAATGAGSAAATPSVAVTVAAAAVGAGSAVVFTGAQYSDDFDRANGPLGANWVTLGSYAPVIDGNKAQAGTSGPSNTGTVYPARWAQPVATDTHEVSCVVITPATAPNLQRGGGVFVRCDSAGNRVEALVSDTDAYIFTRIGGTLTQRATIPAAIPSGTALRIRASGNVYSLYLAGSSTPALTWTDTGGVISIGANNRYVGILTAGTENFSGTPTGYGYAIDNWVGKDS</sequence>
<dbReference type="AlphaFoldDB" id="Q5YZJ3"/>
<evidence type="ECO:0000259" key="1">
    <source>
        <dbReference type="Pfam" id="PF23918"/>
    </source>
</evidence>
<keyword evidence="3" id="KW-1185">Reference proteome</keyword>
<dbReference type="STRING" id="247156.NFA_15530"/>
<dbReference type="HOGENOM" id="CLU_699860_0_0_11"/>
<reference evidence="2 3" key="1">
    <citation type="journal article" date="2004" name="Proc. Natl. Acad. Sci. U.S.A.">
        <title>The complete genomic sequence of Nocardia farcinica IFM 10152.</title>
        <authorList>
            <person name="Ishikawa J."/>
            <person name="Yamashita A."/>
            <person name="Mikami Y."/>
            <person name="Hoshino Y."/>
            <person name="Kurita H."/>
            <person name="Hotta K."/>
            <person name="Shiba T."/>
            <person name="Hattori M."/>
        </authorList>
    </citation>
    <scope>NUCLEOTIDE SEQUENCE [LARGE SCALE GENOMIC DNA]</scope>
    <source>
        <strain evidence="2 3">IFM 10152</strain>
    </source>
</reference>
<organism evidence="2 3">
    <name type="scientific">Nocardia farcinica (strain IFM 10152)</name>
    <dbReference type="NCBI Taxonomy" id="247156"/>
    <lineage>
        <taxon>Bacteria</taxon>
        <taxon>Bacillati</taxon>
        <taxon>Actinomycetota</taxon>
        <taxon>Actinomycetes</taxon>
        <taxon>Mycobacteriales</taxon>
        <taxon>Nocardiaceae</taxon>
        <taxon>Nocardia</taxon>
    </lineage>
</organism>